<dbReference type="InterPro" id="IPR001086">
    <property type="entry name" value="Preph_deHydtase"/>
</dbReference>
<dbReference type="Pfam" id="PF00800">
    <property type="entry name" value="PDT"/>
    <property type="match status" value="1"/>
</dbReference>
<keyword evidence="4" id="KW-0057">Aromatic amino acid biosynthesis</keyword>
<organism evidence="9 10">
    <name type="scientific">Synchytrium endobioticum</name>
    <dbReference type="NCBI Taxonomy" id="286115"/>
    <lineage>
        <taxon>Eukaryota</taxon>
        <taxon>Fungi</taxon>
        <taxon>Fungi incertae sedis</taxon>
        <taxon>Chytridiomycota</taxon>
        <taxon>Chytridiomycota incertae sedis</taxon>
        <taxon>Chytridiomycetes</taxon>
        <taxon>Synchytriales</taxon>
        <taxon>Synchytriaceae</taxon>
        <taxon>Synchytrium</taxon>
    </lineage>
</organism>
<keyword evidence="5" id="KW-0584">Phenylalanine biosynthesis</keyword>
<protein>
    <recommendedName>
        <fullName evidence="2">prephenate dehydratase</fullName>
        <ecNumber evidence="2">4.2.1.51</ecNumber>
    </recommendedName>
</protein>
<dbReference type="PIRSF" id="PIRSF001500">
    <property type="entry name" value="Chor_mut_pdt_Ppr"/>
    <property type="match status" value="1"/>
</dbReference>
<dbReference type="GO" id="GO:0009094">
    <property type="term" value="P:L-phenylalanine biosynthetic process"/>
    <property type="evidence" value="ECO:0007669"/>
    <property type="project" value="UniProtKB-UniPathway"/>
</dbReference>
<comment type="caution">
    <text evidence="9">The sequence shown here is derived from an EMBL/GenBank/DDBJ whole genome shotgun (WGS) entry which is preliminary data.</text>
</comment>
<feature type="domain" description="Prephenate dehydratase" evidence="8">
    <location>
        <begin position="49"/>
        <end position="238"/>
    </location>
</feature>
<evidence type="ECO:0000256" key="3">
    <source>
        <dbReference type="ARBA" id="ARBA00022605"/>
    </source>
</evidence>
<sequence>MISSSNNKRKSEPEPEPEPEPRHSSPLSKRGTIPSILNDEPSSSPHTHTLAYLGPPGSHSHAAALSLASTYTLIPSPTIQSVFESVCTKHTVCGLVPIQNSKSGFVSQSLDSFIKYADAVRIIDELYHVVHQSVLGVPNPDTDWKTTITQVYSQPEALAQVKTYLDTTFPPAAAAAPPAVARIPVSSTSFAAQLASSSPYTSIAICSAVCAQLYNLTVLAENVEDASDNTTRFVLVAPRDPGPGPDPPPHATLKVHVMLTPRPAADIGTILALLRPDSQCAVRIEQLASRPSAPSAPSEPASIWCHTYFIELATPHMRRVHEWIARVETHCISIHVLGSCQR</sequence>
<dbReference type="PANTHER" id="PTHR21022:SF19">
    <property type="entry name" value="PREPHENATE DEHYDRATASE-RELATED"/>
    <property type="match status" value="1"/>
</dbReference>
<dbReference type="InterPro" id="IPR018528">
    <property type="entry name" value="Preph_deHydtase_CS"/>
</dbReference>
<accession>A0A507DE44</accession>
<dbReference type="SUPFAM" id="SSF53850">
    <property type="entry name" value="Periplasmic binding protein-like II"/>
    <property type="match status" value="1"/>
</dbReference>
<dbReference type="PROSITE" id="PS00857">
    <property type="entry name" value="PREPHENATE_DEHYDR_1"/>
    <property type="match status" value="1"/>
</dbReference>
<name>A0A507DE44_9FUNG</name>
<feature type="region of interest" description="Disordered" evidence="7">
    <location>
        <begin position="1"/>
        <end position="55"/>
    </location>
</feature>
<evidence type="ECO:0000256" key="4">
    <source>
        <dbReference type="ARBA" id="ARBA00023141"/>
    </source>
</evidence>
<dbReference type="Gene3D" id="3.40.190.10">
    <property type="entry name" value="Periplasmic binding protein-like II"/>
    <property type="match status" value="2"/>
</dbReference>
<feature type="compositionally biased region" description="Basic and acidic residues" evidence="7">
    <location>
        <begin position="9"/>
        <end position="23"/>
    </location>
</feature>
<reference evidence="9 10" key="1">
    <citation type="journal article" date="2019" name="Sci. Rep.">
        <title>Comparative genomics of chytrid fungi reveal insights into the obligate biotrophic and pathogenic lifestyle of Synchytrium endobioticum.</title>
        <authorList>
            <person name="van de Vossenberg B.T.L.H."/>
            <person name="Warris S."/>
            <person name="Nguyen H.D.T."/>
            <person name="van Gent-Pelzer M.P.E."/>
            <person name="Joly D.L."/>
            <person name="van de Geest H.C."/>
            <person name="Bonants P.J.M."/>
            <person name="Smith D.S."/>
            <person name="Levesque C.A."/>
            <person name="van der Lee T.A.J."/>
        </authorList>
    </citation>
    <scope>NUCLEOTIDE SEQUENCE [LARGE SCALE GENOMIC DNA]</scope>
    <source>
        <strain evidence="9 10">LEV6574</strain>
    </source>
</reference>
<dbReference type="EMBL" id="QEAM01000029">
    <property type="protein sequence ID" value="TPX49681.1"/>
    <property type="molecule type" value="Genomic_DNA"/>
</dbReference>
<evidence type="ECO:0000256" key="6">
    <source>
        <dbReference type="ARBA" id="ARBA00023239"/>
    </source>
</evidence>
<evidence type="ECO:0000256" key="2">
    <source>
        <dbReference type="ARBA" id="ARBA00013147"/>
    </source>
</evidence>
<gene>
    <name evidence="9" type="primary">PHA2</name>
    <name evidence="9" type="ORF">SeLEV6574_g01310</name>
</gene>
<evidence type="ECO:0000313" key="9">
    <source>
        <dbReference type="EMBL" id="TPX49681.1"/>
    </source>
</evidence>
<evidence type="ECO:0000256" key="5">
    <source>
        <dbReference type="ARBA" id="ARBA00023222"/>
    </source>
</evidence>
<dbReference type="Proteomes" id="UP000320475">
    <property type="component" value="Unassembled WGS sequence"/>
</dbReference>
<keyword evidence="6" id="KW-0456">Lyase</keyword>
<evidence type="ECO:0000256" key="7">
    <source>
        <dbReference type="SAM" id="MobiDB-lite"/>
    </source>
</evidence>
<dbReference type="AlphaFoldDB" id="A0A507DE44"/>
<keyword evidence="3" id="KW-0028">Amino-acid biosynthesis</keyword>
<dbReference type="PANTHER" id="PTHR21022">
    <property type="entry name" value="PREPHENATE DEHYDRATASE P PROTEIN"/>
    <property type="match status" value="1"/>
</dbReference>
<dbReference type="OrthoDB" id="983542at2759"/>
<comment type="pathway">
    <text evidence="1">Amino-acid biosynthesis; L-phenylalanine biosynthesis; phenylpyruvate from prephenate: step 1/1.</text>
</comment>
<evidence type="ECO:0000313" key="10">
    <source>
        <dbReference type="Proteomes" id="UP000320475"/>
    </source>
</evidence>
<evidence type="ECO:0000259" key="8">
    <source>
        <dbReference type="PROSITE" id="PS51171"/>
    </source>
</evidence>
<dbReference type="PROSITE" id="PS51171">
    <property type="entry name" value="PREPHENATE_DEHYDR_3"/>
    <property type="match status" value="1"/>
</dbReference>
<dbReference type="GO" id="GO:0005737">
    <property type="term" value="C:cytoplasm"/>
    <property type="evidence" value="ECO:0007669"/>
    <property type="project" value="TreeGrafter"/>
</dbReference>
<dbReference type="GO" id="GO:0004664">
    <property type="term" value="F:prephenate dehydratase activity"/>
    <property type="evidence" value="ECO:0007669"/>
    <property type="project" value="UniProtKB-EC"/>
</dbReference>
<evidence type="ECO:0000256" key="1">
    <source>
        <dbReference type="ARBA" id="ARBA00004741"/>
    </source>
</evidence>
<dbReference type="EC" id="4.2.1.51" evidence="2"/>
<dbReference type="UniPathway" id="UPA00121">
    <property type="reaction ID" value="UER00345"/>
</dbReference>
<dbReference type="InterPro" id="IPR008242">
    <property type="entry name" value="Chor_mutase/pphenate_deHydtase"/>
</dbReference>
<proteinExistence type="predicted"/>